<reference evidence="1 2" key="1">
    <citation type="submission" date="2019-02" db="EMBL/GenBank/DDBJ databases">
        <title>Deep-cultivation of Planctomycetes and their phenomic and genomic characterization uncovers novel biology.</title>
        <authorList>
            <person name="Wiegand S."/>
            <person name="Jogler M."/>
            <person name="Boedeker C."/>
            <person name="Pinto D."/>
            <person name="Vollmers J."/>
            <person name="Rivas-Marin E."/>
            <person name="Kohn T."/>
            <person name="Peeters S.H."/>
            <person name="Heuer A."/>
            <person name="Rast P."/>
            <person name="Oberbeckmann S."/>
            <person name="Bunk B."/>
            <person name="Jeske O."/>
            <person name="Meyerdierks A."/>
            <person name="Storesund J.E."/>
            <person name="Kallscheuer N."/>
            <person name="Luecker S."/>
            <person name="Lage O.M."/>
            <person name="Pohl T."/>
            <person name="Merkel B.J."/>
            <person name="Hornburger P."/>
            <person name="Mueller R.-W."/>
            <person name="Bruemmer F."/>
            <person name="Labrenz M."/>
            <person name="Spormann A.M."/>
            <person name="Op den Camp H."/>
            <person name="Overmann J."/>
            <person name="Amann R."/>
            <person name="Jetten M.S.M."/>
            <person name="Mascher T."/>
            <person name="Medema M.H."/>
            <person name="Devos D.P."/>
            <person name="Kaster A.-K."/>
            <person name="Ovreas L."/>
            <person name="Rohde M."/>
            <person name="Galperin M.Y."/>
            <person name="Jogler C."/>
        </authorList>
    </citation>
    <scope>NUCLEOTIDE SEQUENCE [LARGE SCALE GENOMIC DNA]</scope>
    <source>
        <strain evidence="1 2">I41</strain>
    </source>
</reference>
<protein>
    <submittedName>
        <fullName evidence="1">Uncharacterized protein</fullName>
    </submittedName>
</protein>
<evidence type="ECO:0000313" key="1">
    <source>
        <dbReference type="EMBL" id="QDT71264.1"/>
    </source>
</evidence>
<evidence type="ECO:0000313" key="2">
    <source>
        <dbReference type="Proteomes" id="UP000317909"/>
    </source>
</evidence>
<dbReference type="AlphaFoldDB" id="A0A517TSB9"/>
<dbReference type="KEGG" id="llh:I41_04200"/>
<dbReference type="EMBL" id="CP036339">
    <property type="protein sequence ID" value="QDT71264.1"/>
    <property type="molecule type" value="Genomic_DNA"/>
</dbReference>
<proteinExistence type="predicted"/>
<dbReference type="Proteomes" id="UP000317909">
    <property type="component" value="Chromosome"/>
</dbReference>
<gene>
    <name evidence="1" type="ORF">I41_04200</name>
</gene>
<sequence>MRRTGNPNGIQSSSPELIAIAIYPGFCVLLEKRFLG</sequence>
<accession>A0A517TSB9</accession>
<name>A0A517TSB9_9BACT</name>
<organism evidence="1 2">
    <name type="scientific">Lacipirellula limnantheis</name>
    <dbReference type="NCBI Taxonomy" id="2528024"/>
    <lineage>
        <taxon>Bacteria</taxon>
        <taxon>Pseudomonadati</taxon>
        <taxon>Planctomycetota</taxon>
        <taxon>Planctomycetia</taxon>
        <taxon>Pirellulales</taxon>
        <taxon>Lacipirellulaceae</taxon>
        <taxon>Lacipirellula</taxon>
    </lineage>
</organism>
<keyword evidence="2" id="KW-1185">Reference proteome</keyword>